<dbReference type="Proteomes" id="UP001224997">
    <property type="component" value="Unassembled WGS sequence"/>
</dbReference>
<accession>A0ABT9J8K2</accession>
<comment type="caution">
    <text evidence="2">The sequence shown here is derived from an EMBL/GenBank/DDBJ whole genome shotgun (WGS) entry which is preliminary data.</text>
</comment>
<name>A0ABT9J8K2_9RHOB</name>
<feature type="transmembrane region" description="Helical" evidence="1">
    <location>
        <begin position="111"/>
        <end position="133"/>
    </location>
</feature>
<proteinExistence type="predicted"/>
<dbReference type="RefSeq" id="WP_305962014.1">
    <property type="nucleotide sequence ID" value="NZ_JAVAMQ010000002.1"/>
</dbReference>
<keyword evidence="1" id="KW-0472">Membrane</keyword>
<gene>
    <name evidence="2" type="ORF">Q5Y72_03430</name>
</gene>
<reference evidence="2 3" key="1">
    <citation type="submission" date="2023-08" db="EMBL/GenBank/DDBJ databases">
        <authorList>
            <person name="Park J.-S."/>
        </authorList>
    </citation>
    <scope>NUCLEOTIDE SEQUENCE [LARGE SCALE GENOMIC DNA]</scope>
    <source>
        <strain evidence="2 3">2205BS29-5</strain>
    </source>
</reference>
<keyword evidence="3" id="KW-1185">Reference proteome</keyword>
<feature type="transmembrane region" description="Helical" evidence="1">
    <location>
        <begin position="6"/>
        <end position="23"/>
    </location>
</feature>
<sequence>MTPIITVAYLSVLACALFVLVRWPRVRCTGDTPVGIFTLIALLFTAGLDMGLVMLPLNEFPIYEQDPAFAFTNALAVEFGMWGPLVWLMYFVTTFYFVALEPRLRLFEVPLVKWIYNLTVIATCSFTCYLFMINLPTYAPDLPQLAIWALVIAVLAFSVTSSGDMNIMKWLAIVSTYGFGMLAFTALALVAFAYSGVGLTDFAANIGLLMDYFAHLPRFSVPISDYHEFYLFWWFAWSIMIGQFVARFVGGLPVWQLALAMVALPAIPLGLWFCVLYIYHQAQIVIPTWLNWFMIFVGVVFVINSLDSLIRLYAANLGWSRENLGDRVYYPMHFFLQLILVGAYFFTPFEIQWVGLVVAGLYAIIYAMILRRLGLLSGIAAVR</sequence>
<evidence type="ECO:0000313" key="3">
    <source>
        <dbReference type="Proteomes" id="UP001224997"/>
    </source>
</evidence>
<feature type="transmembrane region" description="Helical" evidence="1">
    <location>
        <begin position="328"/>
        <end position="347"/>
    </location>
</feature>
<evidence type="ECO:0000256" key="1">
    <source>
        <dbReference type="SAM" id="Phobius"/>
    </source>
</evidence>
<feature type="transmembrane region" description="Helical" evidence="1">
    <location>
        <begin position="170"/>
        <end position="194"/>
    </location>
</feature>
<feature type="transmembrane region" description="Helical" evidence="1">
    <location>
        <begin position="257"/>
        <end position="280"/>
    </location>
</feature>
<feature type="transmembrane region" description="Helical" evidence="1">
    <location>
        <begin position="35"/>
        <end position="55"/>
    </location>
</feature>
<feature type="transmembrane region" description="Helical" evidence="1">
    <location>
        <begin position="75"/>
        <end position="99"/>
    </location>
</feature>
<keyword evidence="1" id="KW-1133">Transmembrane helix</keyword>
<feature type="transmembrane region" description="Helical" evidence="1">
    <location>
        <begin position="231"/>
        <end position="250"/>
    </location>
</feature>
<keyword evidence="1" id="KW-0812">Transmembrane</keyword>
<protein>
    <submittedName>
        <fullName evidence="2">BCCT family transporter</fullName>
    </submittedName>
</protein>
<feature type="transmembrane region" description="Helical" evidence="1">
    <location>
        <begin position="145"/>
        <end position="163"/>
    </location>
</feature>
<dbReference type="EMBL" id="JAVAMQ010000002">
    <property type="protein sequence ID" value="MDP5306148.1"/>
    <property type="molecule type" value="Genomic_DNA"/>
</dbReference>
<organism evidence="2 3">
    <name type="scientific">Paracoccus spongiarum</name>
    <dbReference type="NCBI Taxonomy" id="3064387"/>
    <lineage>
        <taxon>Bacteria</taxon>
        <taxon>Pseudomonadati</taxon>
        <taxon>Pseudomonadota</taxon>
        <taxon>Alphaproteobacteria</taxon>
        <taxon>Rhodobacterales</taxon>
        <taxon>Paracoccaceae</taxon>
        <taxon>Paracoccus</taxon>
    </lineage>
</organism>
<feature type="transmembrane region" description="Helical" evidence="1">
    <location>
        <begin position="353"/>
        <end position="370"/>
    </location>
</feature>
<feature type="transmembrane region" description="Helical" evidence="1">
    <location>
        <begin position="292"/>
        <end position="316"/>
    </location>
</feature>
<evidence type="ECO:0000313" key="2">
    <source>
        <dbReference type="EMBL" id="MDP5306148.1"/>
    </source>
</evidence>